<dbReference type="GO" id="GO:0000160">
    <property type="term" value="P:phosphorelay signal transduction system"/>
    <property type="evidence" value="ECO:0007669"/>
    <property type="project" value="InterPro"/>
</dbReference>
<dbReference type="Proteomes" id="UP000294576">
    <property type="component" value="Unassembled WGS sequence"/>
</dbReference>
<dbReference type="PANTHER" id="PTHR44591:SF3">
    <property type="entry name" value="RESPONSE REGULATORY DOMAIN-CONTAINING PROTEIN"/>
    <property type="match status" value="1"/>
</dbReference>
<protein>
    <submittedName>
        <fullName evidence="6">Response regulator receiver domain-containing protein</fullName>
    </submittedName>
</protein>
<organism evidence="6 7">
    <name type="scientific">Rhizobium sullae</name>
    <name type="common">Rhizobium hedysari</name>
    <dbReference type="NCBI Taxonomy" id="50338"/>
    <lineage>
        <taxon>Bacteria</taxon>
        <taxon>Pseudomonadati</taxon>
        <taxon>Pseudomonadota</taxon>
        <taxon>Alphaproteobacteria</taxon>
        <taxon>Hyphomicrobiales</taxon>
        <taxon>Rhizobiaceae</taxon>
        <taxon>Rhizobium/Agrobacterium group</taxon>
        <taxon>Rhizobium</taxon>
    </lineage>
</organism>
<sequence>MVVGSVFDEFVAAELRGHAANRQKERYAGESGGGNIYNSLAPTEMEQSMSEKKTVVAIVDDDPRVLESLEELLESAGYVARSFSSAGSLFASGLSGVDVLITDIGMPGMDGFELRDLVREAHPDLPVFLITGRHEIADQGRAQGISGFFRKPFDGRVLLAAIGDALRD</sequence>
<evidence type="ECO:0000256" key="4">
    <source>
        <dbReference type="PROSITE-ProRule" id="PRU00169"/>
    </source>
</evidence>
<dbReference type="PROSITE" id="PS50110">
    <property type="entry name" value="RESPONSE_REGULATORY"/>
    <property type="match status" value="1"/>
</dbReference>
<reference evidence="6 7" key="1">
    <citation type="submission" date="2019-03" db="EMBL/GenBank/DDBJ databases">
        <title>Genomic Encyclopedia of Type Strains, Phase IV (KMG-V): Genome sequencing to study the core and pangenomes of soil and plant-associated prokaryotes.</title>
        <authorList>
            <person name="Whitman W."/>
        </authorList>
    </citation>
    <scope>NUCLEOTIDE SEQUENCE [LARGE SCALE GENOMIC DNA]</scope>
    <source>
        <strain evidence="6 7">Hc14</strain>
    </source>
</reference>
<evidence type="ECO:0000313" key="6">
    <source>
        <dbReference type="EMBL" id="TCU20623.1"/>
    </source>
</evidence>
<feature type="modified residue" description="4-aspartylphosphate" evidence="4">
    <location>
        <position position="103"/>
    </location>
</feature>
<dbReference type="InterPro" id="IPR011006">
    <property type="entry name" value="CheY-like_superfamily"/>
</dbReference>
<dbReference type="InterPro" id="IPR001789">
    <property type="entry name" value="Sig_transdc_resp-reg_receiver"/>
</dbReference>
<dbReference type="InterPro" id="IPR050595">
    <property type="entry name" value="Bact_response_regulator"/>
</dbReference>
<evidence type="ECO:0000259" key="5">
    <source>
        <dbReference type="PROSITE" id="PS50110"/>
    </source>
</evidence>
<keyword evidence="3" id="KW-0804">Transcription</keyword>
<evidence type="ECO:0000256" key="1">
    <source>
        <dbReference type="ARBA" id="ARBA00022553"/>
    </source>
</evidence>
<evidence type="ECO:0000256" key="3">
    <source>
        <dbReference type="ARBA" id="ARBA00023163"/>
    </source>
</evidence>
<proteinExistence type="predicted"/>
<dbReference type="SUPFAM" id="SSF52172">
    <property type="entry name" value="CheY-like"/>
    <property type="match status" value="1"/>
</dbReference>
<accession>A0A4R3QFX1</accession>
<dbReference type="Pfam" id="PF00072">
    <property type="entry name" value="Response_reg"/>
    <property type="match status" value="1"/>
</dbReference>
<dbReference type="PANTHER" id="PTHR44591">
    <property type="entry name" value="STRESS RESPONSE REGULATOR PROTEIN 1"/>
    <property type="match status" value="1"/>
</dbReference>
<evidence type="ECO:0000256" key="2">
    <source>
        <dbReference type="ARBA" id="ARBA00023015"/>
    </source>
</evidence>
<evidence type="ECO:0000313" key="7">
    <source>
        <dbReference type="Proteomes" id="UP000294576"/>
    </source>
</evidence>
<feature type="domain" description="Response regulatory" evidence="5">
    <location>
        <begin position="55"/>
        <end position="166"/>
    </location>
</feature>
<gene>
    <name evidence="6" type="ORF">EV132_101690</name>
</gene>
<dbReference type="EMBL" id="SMBH01000001">
    <property type="protein sequence ID" value="TCU20623.1"/>
    <property type="molecule type" value="Genomic_DNA"/>
</dbReference>
<dbReference type="SMART" id="SM00448">
    <property type="entry name" value="REC"/>
    <property type="match status" value="1"/>
</dbReference>
<dbReference type="Gene3D" id="3.40.50.2300">
    <property type="match status" value="1"/>
</dbReference>
<keyword evidence="2" id="KW-0805">Transcription regulation</keyword>
<name>A0A4R3QFX1_RHISU</name>
<keyword evidence="1 4" id="KW-0597">Phosphoprotein</keyword>
<dbReference type="AlphaFoldDB" id="A0A4R3QFX1"/>
<comment type="caution">
    <text evidence="6">The sequence shown here is derived from an EMBL/GenBank/DDBJ whole genome shotgun (WGS) entry which is preliminary data.</text>
</comment>